<protein>
    <recommendedName>
        <fullName evidence="5">Lipopolysaccharide assembly protein A domain-containing protein</fullName>
    </recommendedName>
</protein>
<organism evidence="3 4">
    <name type="scientific">Nocardia cerradoensis</name>
    <dbReference type="NCBI Taxonomy" id="85688"/>
    <lineage>
        <taxon>Bacteria</taxon>
        <taxon>Bacillati</taxon>
        <taxon>Actinomycetota</taxon>
        <taxon>Actinomycetes</taxon>
        <taxon>Mycobacteriales</taxon>
        <taxon>Nocardiaceae</taxon>
        <taxon>Nocardia</taxon>
    </lineage>
</organism>
<keyword evidence="2" id="KW-0812">Transmembrane</keyword>
<evidence type="ECO:0000313" key="4">
    <source>
        <dbReference type="Proteomes" id="UP000215506"/>
    </source>
</evidence>
<evidence type="ECO:0008006" key="5">
    <source>
        <dbReference type="Google" id="ProtNLM"/>
    </source>
</evidence>
<evidence type="ECO:0000256" key="1">
    <source>
        <dbReference type="SAM" id="MobiDB-lite"/>
    </source>
</evidence>
<sequence>MIVFIGLIILFAAVVVGIAAALANSGDTHVLATEFTVFGAHFTPTQNELFAAGAALGAVGMLGLGIALTGAFASARRHAEIRRELRHSRREMTATRKDLAKTPPAQPVVAKTAPAQPAATAKPRLRNPFARRGTGMSRTAQPQP</sequence>
<dbReference type="EMBL" id="NGAF01000001">
    <property type="protein sequence ID" value="OXR47798.1"/>
    <property type="molecule type" value="Genomic_DNA"/>
</dbReference>
<evidence type="ECO:0000256" key="2">
    <source>
        <dbReference type="SAM" id="Phobius"/>
    </source>
</evidence>
<evidence type="ECO:0000313" key="3">
    <source>
        <dbReference type="EMBL" id="OXR47798.1"/>
    </source>
</evidence>
<dbReference type="RefSeq" id="WP_051043614.1">
    <property type="nucleotide sequence ID" value="NZ_JAAXOR010000001.1"/>
</dbReference>
<keyword evidence="2" id="KW-1133">Transmembrane helix</keyword>
<name>A0A231HG40_9NOCA</name>
<keyword evidence="4" id="KW-1185">Reference proteome</keyword>
<gene>
    <name evidence="3" type="ORF">B7C42_00923</name>
</gene>
<comment type="caution">
    <text evidence="3">The sequence shown here is derived from an EMBL/GenBank/DDBJ whole genome shotgun (WGS) entry which is preliminary data.</text>
</comment>
<dbReference type="Proteomes" id="UP000215506">
    <property type="component" value="Unassembled WGS sequence"/>
</dbReference>
<keyword evidence="2" id="KW-0472">Membrane</keyword>
<proteinExistence type="predicted"/>
<feature type="region of interest" description="Disordered" evidence="1">
    <location>
        <begin position="85"/>
        <end position="144"/>
    </location>
</feature>
<reference evidence="3 4" key="1">
    <citation type="submission" date="2017-07" db="EMBL/GenBank/DDBJ databases">
        <title>First draft Genome Sequence of Nocardia cerradoensis isolated from human infection.</title>
        <authorList>
            <person name="Carrasco G."/>
        </authorList>
    </citation>
    <scope>NUCLEOTIDE SEQUENCE [LARGE SCALE GENOMIC DNA]</scope>
    <source>
        <strain evidence="3 4">CNM20130759</strain>
    </source>
</reference>
<feature type="compositionally biased region" description="Low complexity" evidence="1">
    <location>
        <begin position="107"/>
        <end position="122"/>
    </location>
</feature>
<feature type="compositionally biased region" description="Basic and acidic residues" evidence="1">
    <location>
        <begin position="90"/>
        <end position="100"/>
    </location>
</feature>
<accession>A0A231HG40</accession>
<feature type="transmembrane region" description="Helical" evidence="2">
    <location>
        <begin position="49"/>
        <end position="73"/>
    </location>
</feature>
<dbReference type="AlphaFoldDB" id="A0A231HG40"/>